<dbReference type="Pfam" id="PF05773">
    <property type="entry name" value="RWD"/>
    <property type="match status" value="1"/>
</dbReference>
<dbReference type="Proteomes" id="UP000504607">
    <property type="component" value="Chromosome 2"/>
</dbReference>
<dbReference type="SUPFAM" id="SSF54495">
    <property type="entry name" value="UBC-like"/>
    <property type="match status" value="1"/>
</dbReference>
<dbReference type="InterPro" id="IPR006575">
    <property type="entry name" value="RWD_dom"/>
</dbReference>
<feature type="region of interest" description="Disordered" evidence="11">
    <location>
        <begin position="1"/>
        <end position="30"/>
    </location>
</feature>
<dbReference type="Pfam" id="PF13393">
    <property type="entry name" value="tRNA-synt_His"/>
    <property type="match status" value="1"/>
</dbReference>
<feature type="compositionally biased region" description="Basic and acidic residues" evidence="11">
    <location>
        <begin position="304"/>
        <end position="315"/>
    </location>
</feature>
<feature type="region of interest" description="Disordered" evidence="11">
    <location>
        <begin position="288"/>
        <end position="315"/>
    </location>
</feature>
<feature type="compositionally biased region" description="Basic and acidic residues" evidence="11">
    <location>
        <begin position="19"/>
        <end position="28"/>
    </location>
</feature>
<evidence type="ECO:0000256" key="1">
    <source>
        <dbReference type="ARBA" id="ARBA00012513"/>
    </source>
</evidence>
<keyword evidence="7" id="KW-0648">Protein biosynthesis</keyword>
<dbReference type="GO" id="GO:0004821">
    <property type="term" value="F:histidine-tRNA ligase activity"/>
    <property type="evidence" value="ECO:0007669"/>
    <property type="project" value="TreeGrafter"/>
</dbReference>
<dbReference type="SUPFAM" id="SSF55681">
    <property type="entry name" value="Class II aaRS and biotin synthetases"/>
    <property type="match status" value="1"/>
</dbReference>
<feature type="domain" description="Protein kinase" evidence="12">
    <location>
        <begin position="450"/>
        <end position="764"/>
    </location>
</feature>
<evidence type="ECO:0000256" key="3">
    <source>
        <dbReference type="ARBA" id="ARBA00022679"/>
    </source>
</evidence>
<dbReference type="Gene3D" id="3.30.930.10">
    <property type="entry name" value="Bira Bifunctional Protein, Domain 2"/>
    <property type="match status" value="1"/>
</dbReference>
<sequence>MGHSSKKKKRNKGGRGRAPSKDHSHSGDDQDLLSEEITALAAIFQEDLKVVSKTPYTQLAINLRPYSNDMGFEDLNVSALLLVRCLPGYPHKCPKLQIVPEKGLSKKDADRLISLLLDQANIYAREGRVMIFNLVEAAQEFLSEIVPVEQPLKSGTCLGANRKDESARKGAAVQLDVCYHSEEPFVYSCVDLYGDLCGDNATWGSHDSKVADQNSSKIFRAQTGLIGKSKDKNILLQSHTLANLESVIPDHSIFQNMTPEALHATKHGAIPWVVTKLNFVAEETETDSKFSSPKAYDQQSVLDSSEKGSDSAQHEVADLVDQTRKVDVCNSEGESSTSSSFVSTEDDTPQSKKKDLLLVHLLHLVCFSKGSLATALPEISSELYNLGVYVLSEWARDLVAVPPSVFAKAFDRAFEQHMTSSRFSEFWKPGISYSGDNASSRPNSRYLNDFEEVCSLGRGGFGHVVLCKNKLDGRQYAVKRIRLKDKSPYVNEKILREVATLSRLQHQHVVRYYQAWVETEYGNYDGETAWGSRAAEGSTSSYMDVNPTNVTGDNRLELTYLYIQMEYCPRTLRQDFESYSSSFDKDYTWHLFRQIVEGLAHIHSQGIIHRDLTPSNIFFDVRNDIKIGDFGLAKFLKLEQLDHDQYFPTETTGVSVDGTSQVGTYFYTAPEIDQRWPQINEKVDMYSLGVIFFELWHPFATAMERHIVLSELKQKGLLPPSWVAKFPRESTLLQRLMSPSPSDRPSATELLQRELPPRMEDEWLNDILRTIQTREDTYVYDRVVSTIFDEDRLIMKSHSQHADNAKMTKNEPSYIQYTELDLEMRNIVAEACKEVFKQHCAKRMEISPMRVFDGCYPLNRKPVRLLTQGGNMLELCHELRSPFVNWIITNQKLSFKRYEISWVYRRAIGHSAPSRFLQGDFDIIGGASPLTEAEVIKVAMDVATCFFHPNAIDIRLNHGRVLESIWSWVGIASELRQNVAELLSLITSSCPQSTNRKSNWVFVRRQLLQDLNLSEAIVDRLQTADLRFCGSADQALARLRGALSSDRFTSKALEELSVLLRCLRAWSIAQQVSIDVLMPPTEVYHRELFFQMYLKESNPGSVAETILLAVGGRYDHLINQMWDHEYKSSPPGAVGVSLALEKILNHSSIDIRPFRAESSTSVLVCSRGGGGLLQERMAFVAELWQANIKAEFVPQPDPSVKEQYEYASEHDIKCLVIITEAGLSQTGLVKVRQLDLKREKEVTRADIVKFLTEATTRPRDLTTWA</sequence>
<dbReference type="GO" id="GO:0006427">
    <property type="term" value="P:histidyl-tRNA aminoacylation"/>
    <property type="evidence" value="ECO:0007669"/>
    <property type="project" value="TreeGrafter"/>
</dbReference>
<dbReference type="FunFam" id="3.30.200.20:FF:000304">
    <property type="entry name" value="eIF-2-alpha kinase GCN2"/>
    <property type="match status" value="1"/>
</dbReference>
<dbReference type="PROSITE" id="PS00109">
    <property type="entry name" value="PROTEIN_KINASE_TYR"/>
    <property type="match status" value="1"/>
</dbReference>
<dbReference type="Gene3D" id="3.30.200.20">
    <property type="entry name" value="Phosphorylase Kinase, domain 1"/>
    <property type="match status" value="1"/>
</dbReference>
<gene>
    <name evidence="15 16" type="primary">LOC105038626</name>
</gene>
<dbReference type="EC" id="2.7.11.1" evidence="1"/>
<dbReference type="PANTHER" id="PTHR11476:SF10">
    <property type="entry name" value="NON-SPECIFIC SERINE_THREONINE PROTEIN KINASE"/>
    <property type="match status" value="1"/>
</dbReference>
<evidence type="ECO:0000256" key="7">
    <source>
        <dbReference type="ARBA" id="ARBA00022917"/>
    </source>
</evidence>
<dbReference type="SUPFAM" id="SSF56112">
    <property type="entry name" value="Protein kinase-like (PK-like)"/>
    <property type="match status" value="1"/>
</dbReference>
<dbReference type="RefSeq" id="XP_029118437.1">
    <property type="nucleotide sequence ID" value="XM_029262604.1"/>
</dbReference>
<evidence type="ECO:0000256" key="9">
    <source>
        <dbReference type="ARBA" id="ARBA00048679"/>
    </source>
</evidence>
<dbReference type="InterPro" id="IPR017441">
    <property type="entry name" value="Protein_kinase_ATP_BS"/>
</dbReference>
<proteinExistence type="predicted"/>
<evidence type="ECO:0000259" key="12">
    <source>
        <dbReference type="PROSITE" id="PS50011"/>
    </source>
</evidence>
<dbReference type="InterPro" id="IPR041715">
    <property type="entry name" value="HisRS-like_core"/>
</dbReference>
<keyword evidence="2" id="KW-0723">Serine/threonine-protein kinase</keyword>
<dbReference type="PROSITE" id="PS50908">
    <property type="entry name" value="RWD"/>
    <property type="match status" value="1"/>
</dbReference>
<feature type="compositionally biased region" description="Basic residues" evidence="11">
    <location>
        <begin position="1"/>
        <end position="15"/>
    </location>
</feature>
<dbReference type="InterPro" id="IPR008266">
    <property type="entry name" value="Tyr_kinase_AS"/>
</dbReference>
<feature type="region of interest" description="Disordered" evidence="11">
    <location>
        <begin position="328"/>
        <end position="348"/>
    </location>
</feature>
<protein>
    <recommendedName>
        <fullName evidence="1">non-specific serine/threonine protein kinase</fullName>
        <ecNumber evidence="1">2.7.11.1</ecNumber>
    </recommendedName>
</protein>
<dbReference type="PROSITE" id="PS50011">
    <property type="entry name" value="PROTEIN_KINASE_DOM"/>
    <property type="match status" value="1"/>
</dbReference>
<dbReference type="Gene3D" id="1.10.510.10">
    <property type="entry name" value="Transferase(Phosphotransferase) domain 1"/>
    <property type="match status" value="1"/>
</dbReference>
<dbReference type="CDD" id="cd14046">
    <property type="entry name" value="STKc_EIF2AK4_GCN2_rpt2"/>
    <property type="match status" value="1"/>
</dbReference>
<comment type="catalytic activity">
    <reaction evidence="9">
        <text>L-seryl-[protein] + ATP = O-phospho-L-seryl-[protein] + ADP + H(+)</text>
        <dbReference type="Rhea" id="RHEA:17989"/>
        <dbReference type="Rhea" id="RHEA-COMP:9863"/>
        <dbReference type="Rhea" id="RHEA-COMP:11604"/>
        <dbReference type="ChEBI" id="CHEBI:15378"/>
        <dbReference type="ChEBI" id="CHEBI:29999"/>
        <dbReference type="ChEBI" id="CHEBI:30616"/>
        <dbReference type="ChEBI" id="CHEBI:83421"/>
        <dbReference type="ChEBI" id="CHEBI:456216"/>
        <dbReference type="EC" id="2.7.11.1"/>
    </reaction>
</comment>
<evidence type="ECO:0000256" key="2">
    <source>
        <dbReference type="ARBA" id="ARBA00022527"/>
    </source>
</evidence>
<dbReference type="Gene3D" id="3.40.50.800">
    <property type="entry name" value="Anticodon-binding domain"/>
    <property type="match status" value="1"/>
</dbReference>
<dbReference type="InterPro" id="IPR011009">
    <property type="entry name" value="Kinase-like_dom_sf"/>
</dbReference>
<evidence type="ECO:0000313" key="16">
    <source>
        <dbReference type="RefSeq" id="XP_029118437.1"/>
    </source>
</evidence>
<dbReference type="GO" id="GO:0005524">
    <property type="term" value="F:ATP binding"/>
    <property type="evidence" value="ECO:0007669"/>
    <property type="project" value="UniProtKB-UniRule"/>
</dbReference>
<dbReference type="PANTHER" id="PTHR11476">
    <property type="entry name" value="HISTIDYL-TRNA SYNTHETASE"/>
    <property type="match status" value="1"/>
</dbReference>
<name>A0A8N4I754_ELAGV</name>
<accession>A0A8N4I754</accession>
<evidence type="ECO:0000256" key="6">
    <source>
        <dbReference type="ARBA" id="ARBA00022840"/>
    </source>
</evidence>
<dbReference type="InterPro" id="IPR045864">
    <property type="entry name" value="aa-tRNA-synth_II/BPL/LPL"/>
</dbReference>
<reference evidence="15 16" key="1">
    <citation type="submission" date="2025-04" db="UniProtKB">
        <authorList>
            <consortium name="RefSeq"/>
        </authorList>
    </citation>
    <scope>IDENTIFICATION</scope>
</reference>
<keyword evidence="14" id="KW-1185">Reference proteome</keyword>
<feature type="binding site" evidence="10">
    <location>
        <position position="479"/>
    </location>
    <ligand>
        <name>ATP</name>
        <dbReference type="ChEBI" id="CHEBI:30616"/>
    </ligand>
</feature>
<dbReference type="SMART" id="SM00591">
    <property type="entry name" value="RWD"/>
    <property type="match status" value="1"/>
</dbReference>
<keyword evidence="3" id="KW-0808">Transferase</keyword>
<dbReference type="GO" id="GO:0033554">
    <property type="term" value="P:cellular response to stress"/>
    <property type="evidence" value="ECO:0007669"/>
    <property type="project" value="UniProtKB-ARBA"/>
</dbReference>
<evidence type="ECO:0000256" key="4">
    <source>
        <dbReference type="ARBA" id="ARBA00022741"/>
    </source>
</evidence>
<dbReference type="InterPro" id="IPR000719">
    <property type="entry name" value="Prot_kinase_dom"/>
</dbReference>
<keyword evidence="6 10" id="KW-0067">ATP-binding</keyword>
<dbReference type="GO" id="GO:0010468">
    <property type="term" value="P:regulation of gene expression"/>
    <property type="evidence" value="ECO:0007669"/>
    <property type="project" value="UniProtKB-ARBA"/>
</dbReference>
<keyword evidence="4 10" id="KW-0547">Nucleotide-binding</keyword>
<dbReference type="InterPro" id="IPR024435">
    <property type="entry name" value="HisRS-related_dom"/>
</dbReference>
<dbReference type="GO" id="GO:0032543">
    <property type="term" value="P:mitochondrial translation"/>
    <property type="evidence" value="ECO:0007669"/>
    <property type="project" value="TreeGrafter"/>
</dbReference>
<dbReference type="InterPro" id="IPR016135">
    <property type="entry name" value="UBQ-conjugating_enzyme/RWD"/>
</dbReference>
<dbReference type="GO" id="GO:0005829">
    <property type="term" value="C:cytosol"/>
    <property type="evidence" value="ECO:0007669"/>
    <property type="project" value="TreeGrafter"/>
</dbReference>
<dbReference type="GO" id="GO:0005739">
    <property type="term" value="C:mitochondrion"/>
    <property type="evidence" value="ECO:0007669"/>
    <property type="project" value="TreeGrafter"/>
</dbReference>
<feature type="compositionally biased region" description="Low complexity" evidence="11">
    <location>
        <begin position="331"/>
        <end position="343"/>
    </location>
</feature>
<dbReference type="GO" id="GO:0003723">
    <property type="term" value="F:RNA binding"/>
    <property type="evidence" value="ECO:0007669"/>
    <property type="project" value="TreeGrafter"/>
</dbReference>
<dbReference type="GO" id="GO:0051246">
    <property type="term" value="P:regulation of protein metabolic process"/>
    <property type="evidence" value="ECO:0007669"/>
    <property type="project" value="UniProtKB-ARBA"/>
</dbReference>
<dbReference type="InterPro" id="IPR036621">
    <property type="entry name" value="Anticodon-bd_dom_sf"/>
</dbReference>
<dbReference type="GO" id="GO:0004674">
    <property type="term" value="F:protein serine/threonine kinase activity"/>
    <property type="evidence" value="ECO:0007669"/>
    <property type="project" value="UniProtKB-KW"/>
</dbReference>
<evidence type="ECO:0000313" key="14">
    <source>
        <dbReference type="Proteomes" id="UP000504607"/>
    </source>
</evidence>
<dbReference type="FunFam" id="1.10.510.10:FF:000539">
    <property type="entry name" value="eIF-2-alpha kinase GCN2"/>
    <property type="match status" value="1"/>
</dbReference>
<dbReference type="GO" id="GO:0009893">
    <property type="term" value="P:positive regulation of metabolic process"/>
    <property type="evidence" value="ECO:0007669"/>
    <property type="project" value="UniProtKB-ARBA"/>
</dbReference>
<dbReference type="RefSeq" id="XP_029118436.1">
    <property type="nucleotide sequence ID" value="XM_029262603.1"/>
</dbReference>
<dbReference type="Pfam" id="PF12745">
    <property type="entry name" value="HGTP_anticodon2"/>
    <property type="match status" value="1"/>
</dbReference>
<dbReference type="FunFam" id="3.40.50.800:FF:000012">
    <property type="entry name" value="Histidine--tRNA ligase, cytoplasmic"/>
    <property type="match status" value="1"/>
</dbReference>
<comment type="catalytic activity">
    <reaction evidence="8">
        <text>L-threonyl-[protein] + ATP = O-phospho-L-threonyl-[protein] + ADP + H(+)</text>
        <dbReference type="Rhea" id="RHEA:46608"/>
        <dbReference type="Rhea" id="RHEA-COMP:11060"/>
        <dbReference type="Rhea" id="RHEA-COMP:11605"/>
        <dbReference type="ChEBI" id="CHEBI:15378"/>
        <dbReference type="ChEBI" id="CHEBI:30013"/>
        <dbReference type="ChEBI" id="CHEBI:30616"/>
        <dbReference type="ChEBI" id="CHEBI:61977"/>
        <dbReference type="ChEBI" id="CHEBI:456216"/>
        <dbReference type="EC" id="2.7.11.1"/>
    </reaction>
</comment>
<organism evidence="14 16">
    <name type="scientific">Elaeis guineensis var. tenera</name>
    <name type="common">Oil palm</name>
    <dbReference type="NCBI Taxonomy" id="51953"/>
    <lineage>
        <taxon>Eukaryota</taxon>
        <taxon>Viridiplantae</taxon>
        <taxon>Streptophyta</taxon>
        <taxon>Embryophyta</taxon>
        <taxon>Tracheophyta</taxon>
        <taxon>Spermatophyta</taxon>
        <taxon>Magnoliopsida</taxon>
        <taxon>Liliopsida</taxon>
        <taxon>Arecaceae</taxon>
        <taxon>Arecoideae</taxon>
        <taxon>Cocoseae</taxon>
        <taxon>Elaeidinae</taxon>
        <taxon>Elaeis</taxon>
    </lineage>
</organism>
<evidence type="ECO:0000256" key="8">
    <source>
        <dbReference type="ARBA" id="ARBA00047899"/>
    </source>
</evidence>
<dbReference type="AlphaFoldDB" id="A0A8N4I754"/>
<dbReference type="Pfam" id="PF00069">
    <property type="entry name" value="Pkinase"/>
    <property type="match status" value="1"/>
</dbReference>
<evidence type="ECO:0000259" key="13">
    <source>
        <dbReference type="PROSITE" id="PS50908"/>
    </source>
</evidence>
<keyword evidence="5 15" id="KW-0418">Kinase</keyword>
<dbReference type="OrthoDB" id="341578at2759"/>
<dbReference type="CDD" id="cd23818">
    <property type="entry name" value="RWD_RNF25"/>
    <property type="match status" value="1"/>
</dbReference>
<dbReference type="SUPFAM" id="SSF52954">
    <property type="entry name" value="Class II aaRS ABD-related"/>
    <property type="match status" value="1"/>
</dbReference>
<evidence type="ECO:0000256" key="5">
    <source>
        <dbReference type="ARBA" id="ARBA00022777"/>
    </source>
</evidence>
<feature type="domain" description="RWD" evidence="13">
    <location>
        <begin position="35"/>
        <end position="145"/>
    </location>
</feature>
<evidence type="ECO:0000256" key="10">
    <source>
        <dbReference type="PROSITE-ProRule" id="PRU10141"/>
    </source>
</evidence>
<dbReference type="PROSITE" id="PS00107">
    <property type="entry name" value="PROTEIN_KINASE_ATP"/>
    <property type="match status" value="1"/>
</dbReference>
<dbReference type="FunFam" id="3.10.110.10:FF:000050">
    <property type="entry name" value="eIF-2-alpha kinase GCN2"/>
    <property type="match status" value="1"/>
</dbReference>
<evidence type="ECO:0000313" key="15">
    <source>
        <dbReference type="RefSeq" id="XP_029118436.1"/>
    </source>
</evidence>
<dbReference type="Gene3D" id="3.10.110.10">
    <property type="entry name" value="Ubiquitin Conjugating Enzyme"/>
    <property type="match status" value="1"/>
</dbReference>
<evidence type="ECO:0000256" key="11">
    <source>
        <dbReference type="SAM" id="MobiDB-lite"/>
    </source>
</evidence>